<dbReference type="AlphaFoldDB" id="A0AAN7BM72"/>
<name>A0AAN7BM72_9PEZI</name>
<evidence type="ECO:0000313" key="4">
    <source>
        <dbReference type="Proteomes" id="UP001301958"/>
    </source>
</evidence>
<keyword evidence="4" id="KW-1185">Reference proteome</keyword>
<feature type="compositionally biased region" description="Basic and acidic residues" evidence="1">
    <location>
        <begin position="312"/>
        <end position="327"/>
    </location>
</feature>
<feature type="domain" description="Ubiquitin-like" evidence="2">
    <location>
        <begin position="471"/>
        <end position="551"/>
    </location>
</feature>
<feature type="compositionally biased region" description="Pro residues" evidence="1">
    <location>
        <begin position="251"/>
        <end position="264"/>
    </location>
</feature>
<protein>
    <recommendedName>
        <fullName evidence="2">Ubiquitin-like domain-containing protein</fullName>
    </recommendedName>
</protein>
<sequence length="706" mass="78417">MAAAIYCRTLETQEDALSTLTKNTTDVGLVLSSALESYMQVDSDNHRRLSDLVTEINATSALLAKVWKIIASGIICPATPERPYAYTEEGVNDIRSLDSRAEKIFRNIIFLFQRAAHPGPKPYEPPAHLDPAAVLPSVTSLRSINWDWLNPRFELCKQQLKWIKMRVLVYLEAGHLAMFQFRIKDSRPDGAFDRELGLRAATEKLWNRQVNVARSIAKKLEKEKEQAAKANASTSTSTTASTTSLVSAFEPPLPKVNPAPPSFPPVTTKSDDQSSICSTVVDEQGKSATTTPGSPSKKKRDGPGLMDQDTSSEDKSTTPNRESETKDPSPLPKDTELALLTSGLFSSRLGFLSRIFNSIFRKELNPLNESESLELEAWLVNAGATGNPIKVPFGHQRLKHALKRTLRSKKTEPWNCYLSLTPAQREIIGDVTNFASRFGPYNRACIAFDEIKKEGQGTSYIVFFSLTLGRRPVFLKDAVGRNFTFPFDMVRTWEGMNDMIKQAFQNMNILDRHVEAGHFDLIIDNGSIILPRCWTASIHPGARITMHMWPLDKHPLPPRPIGGGGPFPRRTCGGPLPPGWYPGQPIGMSPKPPIGMTGRPFIDPRTGLPMRPPVGPVAPIIIPVVKKEDKNAIKPEEEQRLTLVDFIGMRKAVQETNKGDQGAFTQWLTKMTNIKDVASNPRLVDEMWSDCFTETSSSSSSDSDFD</sequence>
<dbReference type="Pfam" id="PF22893">
    <property type="entry name" value="ULD_2"/>
    <property type="match status" value="1"/>
</dbReference>
<feature type="compositionally biased region" description="Polar residues" evidence="1">
    <location>
        <begin position="265"/>
        <end position="278"/>
    </location>
</feature>
<evidence type="ECO:0000259" key="2">
    <source>
        <dbReference type="Pfam" id="PF22893"/>
    </source>
</evidence>
<dbReference type="Proteomes" id="UP001301958">
    <property type="component" value="Unassembled WGS sequence"/>
</dbReference>
<dbReference type="EMBL" id="MU865356">
    <property type="protein sequence ID" value="KAK4225975.1"/>
    <property type="molecule type" value="Genomic_DNA"/>
</dbReference>
<reference evidence="3" key="1">
    <citation type="journal article" date="2023" name="Mol. Phylogenet. Evol.">
        <title>Genome-scale phylogeny and comparative genomics of the fungal order Sordariales.</title>
        <authorList>
            <person name="Hensen N."/>
            <person name="Bonometti L."/>
            <person name="Westerberg I."/>
            <person name="Brannstrom I.O."/>
            <person name="Guillou S."/>
            <person name="Cros-Aarteil S."/>
            <person name="Calhoun S."/>
            <person name="Haridas S."/>
            <person name="Kuo A."/>
            <person name="Mondo S."/>
            <person name="Pangilinan J."/>
            <person name="Riley R."/>
            <person name="LaButti K."/>
            <person name="Andreopoulos B."/>
            <person name="Lipzen A."/>
            <person name="Chen C."/>
            <person name="Yan M."/>
            <person name="Daum C."/>
            <person name="Ng V."/>
            <person name="Clum A."/>
            <person name="Steindorff A."/>
            <person name="Ohm R.A."/>
            <person name="Martin F."/>
            <person name="Silar P."/>
            <person name="Natvig D.O."/>
            <person name="Lalanne C."/>
            <person name="Gautier V."/>
            <person name="Ament-Velasquez S.L."/>
            <person name="Kruys A."/>
            <person name="Hutchinson M.I."/>
            <person name="Powell A.J."/>
            <person name="Barry K."/>
            <person name="Miller A.N."/>
            <person name="Grigoriev I.V."/>
            <person name="Debuchy R."/>
            <person name="Gladieux P."/>
            <person name="Hiltunen Thoren M."/>
            <person name="Johannesson H."/>
        </authorList>
    </citation>
    <scope>NUCLEOTIDE SEQUENCE</scope>
    <source>
        <strain evidence="3">CBS 990.96</strain>
    </source>
</reference>
<dbReference type="InterPro" id="IPR054464">
    <property type="entry name" value="ULD_fung"/>
</dbReference>
<feature type="compositionally biased region" description="Low complexity" evidence="1">
    <location>
        <begin position="228"/>
        <end position="248"/>
    </location>
</feature>
<feature type="region of interest" description="Disordered" evidence="1">
    <location>
        <begin position="227"/>
        <end position="334"/>
    </location>
</feature>
<accession>A0AAN7BM72</accession>
<evidence type="ECO:0000256" key="1">
    <source>
        <dbReference type="SAM" id="MobiDB-lite"/>
    </source>
</evidence>
<proteinExistence type="predicted"/>
<evidence type="ECO:0000313" key="3">
    <source>
        <dbReference type="EMBL" id="KAK4225975.1"/>
    </source>
</evidence>
<organism evidence="3 4">
    <name type="scientific">Podospora fimiseda</name>
    <dbReference type="NCBI Taxonomy" id="252190"/>
    <lineage>
        <taxon>Eukaryota</taxon>
        <taxon>Fungi</taxon>
        <taxon>Dikarya</taxon>
        <taxon>Ascomycota</taxon>
        <taxon>Pezizomycotina</taxon>
        <taxon>Sordariomycetes</taxon>
        <taxon>Sordariomycetidae</taxon>
        <taxon>Sordariales</taxon>
        <taxon>Podosporaceae</taxon>
        <taxon>Podospora</taxon>
    </lineage>
</organism>
<reference evidence="3" key="2">
    <citation type="submission" date="2023-05" db="EMBL/GenBank/DDBJ databases">
        <authorList>
            <consortium name="Lawrence Berkeley National Laboratory"/>
            <person name="Steindorff A."/>
            <person name="Hensen N."/>
            <person name="Bonometti L."/>
            <person name="Westerberg I."/>
            <person name="Brannstrom I.O."/>
            <person name="Guillou S."/>
            <person name="Cros-Aarteil S."/>
            <person name="Calhoun S."/>
            <person name="Haridas S."/>
            <person name="Kuo A."/>
            <person name="Mondo S."/>
            <person name="Pangilinan J."/>
            <person name="Riley R."/>
            <person name="Labutti K."/>
            <person name="Andreopoulos B."/>
            <person name="Lipzen A."/>
            <person name="Chen C."/>
            <person name="Yanf M."/>
            <person name="Daum C."/>
            <person name="Ng V."/>
            <person name="Clum A."/>
            <person name="Ohm R."/>
            <person name="Martin F."/>
            <person name="Silar P."/>
            <person name="Natvig D."/>
            <person name="Lalanne C."/>
            <person name="Gautier V."/>
            <person name="Ament-Velasquez S.L."/>
            <person name="Kruys A."/>
            <person name="Hutchinson M.I."/>
            <person name="Powell A.J."/>
            <person name="Barry K."/>
            <person name="Miller A.N."/>
            <person name="Grigoriev I.V."/>
            <person name="Debuchy R."/>
            <person name="Gladieux P."/>
            <person name="Thoren M.H."/>
            <person name="Johannesson H."/>
        </authorList>
    </citation>
    <scope>NUCLEOTIDE SEQUENCE</scope>
    <source>
        <strain evidence="3">CBS 990.96</strain>
    </source>
</reference>
<comment type="caution">
    <text evidence="3">The sequence shown here is derived from an EMBL/GenBank/DDBJ whole genome shotgun (WGS) entry which is preliminary data.</text>
</comment>
<gene>
    <name evidence="3" type="ORF">QBC38DRAFT_249114</name>
</gene>